<dbReference type="SMART" id="SM00760">
    <property type="entry name" value="Bac_DnaA_C"/>
    <property type="match status" value="1"/>
</dbReference>
<gene>
    <name evidence="2" type="ORF">ACFOHH_22110</name>
</gene>
<dbReference type="RefSeq" id="WP_257315058.1">
    <property type="nucleotide sequence ID" value="NZ_JANFDG010000009.1"/>
</dbReference>
<dbReference type="InterPro" id="IPR013159">
    <property type="entry name" value="DnaA_C"/>
</dbReference>
<dbReference type="InterPro" id="IPR010921">
    <property type="entry name" value="Trp_repressor/repl_initiator"/>
</dbReference>
<organism evidence="2 3">
    <name type="scientific">Shinella pollutisoli</name>
    <dbReference type="NCBI Taxonomy" id="2250594"/>
    <lineage>
        <taxon>Bacteria</taxon>
        <taxon>Pseudomonadati</taxon>
        <taxon>Pseudomonadota</taxon>
        <taxon>Alphaproteobacteria</taxon>
        <taxon>Hyphomicrobiales</taxon>
        <taxon>Rhizobiaceae</taxon>
        <taxon>Shinella</taxon>
    </lineage>
</organism>
<keyword evidence="3" id="KW-1185">Reference proteome</keyword>
<name>A0ABV7DLG1_9HYPH</name>
<dbReference type="Gene3D" id="1.10.1750.10">
    <property type="match status" value="1"/>
</dbReference>
<sequence>MHQRLVPVGPSDIPLPLSAVRGAPETKSAAGERAALRLSCPPVPPRVACAIVLEVAALVAEAPPRRRDGRRQACHFRQIAMYVCHVVLRLSLSDIGLAFGRDRTTAGHACNVVEDRRDDAAFDAFVAGIERVVLAVFGPAEADGDA</sequence>
<protein>
    <submittedName>
        <fullName evidence="2">Helix-turn-helix domain-containing protein</fullName>
    </submittedName>
</protein>
<comment type="caution">
    <text evidence="2">The sequence shown here is derived from an EMBL/GenBank/DDBJ whole genome shotgun (WGS) entry which is preliminary data.</text>
</comment>
<evidence type="ECO:0000259" key="1">
    <source>
        <dbReference type="SMART" id="SM00760"/>
    </source>
</evidence>
<feature type="domain" description="Chromosomal replication initiator DnaA C-terminal" evidence="1">
    <location>
        <begin position="48"/>
        <end position="113"/>
    </location>
</feature>
<dbReference type="CDD" id="cd06571">
    <property type="entry name" value="Bac_DnaA_C"/>
    <property type="match status" value="1"/>
</dbReference>
<dbReference type="SUPFAM" id="SSF48295">
    <property type="entry name" value="TrpR-like"/>
    <property type="match status" value="1"/>
</dbReference>
<reference evidence="3" key="1">
    <citation type="journal article" date="2019" name="Int. J. Syst. Evol. Microbiol.">
        <title>The Global Catalogue of Microorganisms (GCM) 10K type strain sequencing project: providing services to taxonomists for standard genome sequencing and annotation.</title>
        <authorList>
            <consortium name="The Broad Institute Genomics Platform"/>
            <consortium name="The Broad Institute Genome Sequencing Center for Infectious Disease"/>
            <person name="Wu L."/>
            <person name="Ma J."/>
        </authorList>
    </citation>
    <scope>NUCLEOTIDE SEQUENCE [LARGE SCALE GENOMIC DNA]</scope>
    <source>
        <strain evidence="3">KCTC 52677</strain>
    </source>
</reference>
<evidence type="ECO:0000313" key="2">
    <source>
        <dbReference type="EMBL" id="MFC3075822.1"/>
    </source>
</evidence>
<accession>A0ABV7DLG1</accession>
<dbReference type="Proteomes" id="UP001595377">
    <property type="component" value="Unassembled WGS sequence"/>
</dbReference>
<dbReference type="Pfam" id="PF08299">
    <property type="entry name" value="Bac_DnaA_C"/>
    <property type="match status" value="1"/>
</dbReference>
<proteinExistence type="predicted"/>
<evidence type="ECO:0000313" key="3">
    <source>
        <dbReference type="Proteomes" id="UP001595377"/>
    </source>
</evidence>
<dbReference type="EMBL" id="JBHRSP010000042">
    <property type="protein sequence ID" value="MFC3075822.1"/>
    <property type="molecule type" value="Genomic_DNA"/>
</dbReference>